<dbReference type="Gene3D" id="1.10.630.10">
    <property type="entry name" value="Cytochrome P450"/>
    <property type="match status" value="1"/>
</dbReference>
<dbReference type="GO" id="GO:0004497">
    <property type="term" value="F:monooxygenase activity"/>
    <property type="evidence" value="ECO:0007669"/>
    <property type="project" value="UniProtKB-KW"/>
</dbReference>
<dbReference type="PROSITE" id="PS00086">
    <property type="entry name" value="CYTOCHROME_P450"/>
    <property type="match status" value="1"/>
</dbReference>
<dbReference type="PANTHER" id="PTHR46696:SF1">
    <property type="entry name" value="CYTOCHROME P450 YJIB-RELATED"/>
    <property type="match status" value="1"/>
</dbReference>
<keyword evidence="5 7" id="KW-0408">Iron</keyword>
<dbReference type="PANTHER" id="PTHR46696">
    <property type="entry name" value="P450, PUTATIVE (EUROFUNG)-RELATED"/>
    <property type="match status" value="1"/>
</dbReference>
<reference evidence="8 9" key="1">
    <citation type="submission" date="2018-04" db="EMBL/GenBank/DDBJ databases">
        <title>Novel actinobacteria from marine sediment.</title>
        <authorList>
            <person name="Ng Z.Y."/>
            <person name="Tan G.Y.A."/>
        </authorList>
    </citation>
    <scope>NUCLEOTIDE SEQUENCE [LARGE SCALE GENOMIC DNA]</scope>
    <source>
        <strain evidence="8 9">TPS81</strain>
    </source>
</reference>
<dbReference type="AlphaFoldDB" id="A0A368SZL6"/>
<evidence type="ECO:0000256" key="6">
    <source>
        <dbReference type="ARBA" id="ARBA00023033"/>
    </source>
</evidence>
<evidence type="ECO:0000256" key="5">
    <source>
        <dbReference type="ARBA" id="ARBA00023004"/>
    </source>
</evidence>
<accession>A0A368SZL6</accession>
<evidence type="ECO:0000256" key="4">
    <source>
        <dbReference type="ARBA" id="ARBA00023002"/>
    </source>
</evidence>
<dbReference type="SUPFAM" id="SSF48264">
    <property type="entry name" value="Cytochrome P450"/>
    <property type="match status" value="1"/>
</dbReference>
<gene>
    <name evidence="8" type="ORF">DEF24_23310</name>
</gene>
<evidence type="ECO:0000256" key="2">
    <source>
        <dbReference type="ARBA" id="ARBA00022617"/>
    </source>
</evidence>
<dbReference type="FunFam" id="1.10.630.10:FF:000018">
    <property type="entry name" value="Cytochrome P450 monooxygenase"/>
    <property type="match status" value="1"/>
</dbReference>
<dbReference type="PRINTS" id="PR00359">
    <property type="entry name" value="BP450"/>
</dbReference>
<protein>
    <submittedName>
        <fullName evidence="8">Cytochrome P450</fullName>
    </submittedName>
</protein>
<keyword evidence="4 7" id="KW-0560">Oxidoreductase</keyword>
<dbReference type="InterPro" id="IPR002397">
    <property type="entry name" value="Cyt_P450_B"/>
</dbReference>
<dbReference type="OrthoDB" id="3435869at2"/>
<dbReference type="RefSeq" id="WP_114400038.1">
    <property type="nucleotide sequence ID" value="NZ_QEIM01000175.1"/>
</dbReference>
<keyword evidence="6 7" id="KW-0503">Monooxygenase</keyword>
<keyword evidence="3 7" id="KW-0479">Metal-binding</keyword>
<evidence type="ECO:0000256" key="3">
    <source>
        <dbReference type="ARBA" id="ARBA00022723"/>
    </source>
</evidence>
<evidence type="ECO:0000256" key="7">
    <source>
        <dbReference type="RuleBase" id="RU000461"/>
    </source>
</evidence>
<comment type="caution">
    <text evidence="8">The sequence shown here is derived from an EMBL/GenBank/DDBJ whole genome shotgun (WGS) entry which is preliminary data.</text>
</comment>
<dbReference type="GO" id="GO:0005506">
    <property type="term" value="F:iron ion binding"/>
    <property type="evidence" value="ECO:0007669"/>
    <property type="project" value="InterPro"/>
</dbReference>
<keyword evidence="9" id="KW-1185">Reference proteome</keyword>
<dbReference type="GO" id="GO:0016705">
    <property type="term" value="F:oxidoreductase activity, acting on paired donors, with incorporation or reduction of molecular oxygen"/>
    <property type="evidence" value="ECO:0007669"/>
    <property type="project" value="InterPro"/>
</dbReference>
<keyword evidence="2 7" id="KW-0349">Heme</keyword>
<comment type="similarity">
    <text evidence="1 7">Belongs to the cytochrome P450 family.</text>
</comment>
<proteinExistence type="inferred from homology"/>
<dbReference type="InterPro" id="IPR017972">
    <property type="entry name" value="Cyt_P450_CS"/>
</dbReference>
<dbReference type="Pfam" id="PF00067">
    <property type="entry name" value="p450"/>
    <property type="match status" value="1"/>
</dbReference>
<dbReference type="InterPro" id="IPR036396">
    <property type="entry name" value="Cyt_P450_sf"/>
</dbReference>
<dbReference type="CDD" id="cd11031">
    <property type="entry name" value="Cyp158A-like"/>
    <property type="match status" value="1"/>
</dbReference>
<evidence type="ECO:0000313" key="8">
    <source>
        <dbReference type="EMBL" id="RCV51310.1"/>
    </source>
</evidence>
<name>A0A368SZL6_9ACTN</name>
<dbReference type="GO" id="GO:0020037">
    <property type="term" value="F:heme binding"/>
    <property type="evidence" value="ECO:0007669"/>
    <property type="project" value="InterPro"/>
</dbReference>
<sequence>MTPQDTAIELPAPAPGTPGPPCAYAALRADQPIARVRTPRGDSAWLVTRHEDVRAVLADPRLVRPLMSEWPPGRPAAEHAGLGVRTLLEMTGDQHARVRRIIAPLFSPRRVARYAPRVRALAERLAGGVEAAGPPADLVAGFTEPLPLMVLCDVVGFPYEERDRYLPLTDAVLRATALPLDEVLAALAALQEYVTELIERRRTDPGDDLLGELLAGVGTQTGLTREELVSFAASVLMAGYKTNVQHLGNALLTLLADPGRPRRLREAPELLPSAVEELLRHVPLMNAIVVTVATEDLTLCGRRIRAGEAVLPVIASANRDGAVFPDADRVDLERTPNPHLAFGHGPHYCPGGHLTRLQLRVALATLLHRFPGLELAVPADRLDWDEENPLRAPLALPVRW</sequence>
<evidence type="ECO:0000256" key="1">
    <source>
        <dbReference type="ARBA" id="ARBA00010617"/>
    </source>
</evidence>
<dbReference type="EMBL" id="QEIN01000255">
    <property type="protein sequence ID" value="RCV51310.1"/>
    <property type="molecule type" value="Genomic_DNA"/>
</dbReference>
<dbReference type="InterPro" id="IPR001128">
    <property type="entry name" value="Cyt_P450"/>
</dbReference>
<dbReference type="Proteomes" id="UP000253318">
    <property type="component" value="Unassembled WGS sequence"/>
</dbReference>
<evidence type="ECO:0000313" key="9">
    <source>
        <dbReference type="Proteomes" id="UP000253318"/>
    </source>
</evidence>
<organism evidence="8 9">
    <name type="scientific">Marinitenerispora sediminis</name>
    <dbReference type="NCBI Taxonomy" id="1931232"/>
    <lineage>
        <taxon>Bacteria</taxon>
        <taxon>Bacillati</taxon>
        <taxon>Actinomycetota</taxon>
        <taxon>Actinomycetes</taxon>
        <taxon>Streptosporangiales</taxon>
        <taxon>Nocardiopsidaceae</taxon>
        <taxon>Marinitenerispora</taxon>
    </lineage>
</organism>